<dbReference type="FunFam" id="3.40.50.300:FF:000108">
    <property type="entry name" value="ATP-dependent RNA helicase RhlE"/>
    <property type="match status" value="1"/>
</dbReference>
<evidence type="ECO:0000256" key="12">
    <source>
        <dbReference type="SAM" id="MobiDB-lite"/>
    </source>
</evidence>
<keyword evidence="5 11" id="KW-0347">Helicase</keyword>
<feature type="compositionally biased region" description="Basic and acidic residues" evidence="12">
    <location>
        <begin position="526"/>
        <end position="539"/>
    </location>
</feature>
<keyword evidence="6 11" id="KW-0067">ATP-binding</keyword>
<dbReference type="GO" id="GO:0016787">
    <property type="term" value="F:hydrolase activity"/>
    <property type="evidence" value="ECO:0007669"/>
    <property type="project" value="UniProtKB-KW"/>
</dbReference>
<keyword evidence="2" id="KW-0963">Cytoplasm</keyword>
<dbReference type="CDD" id="cd00268">
    <property type="entry name" value="DEADc"/>
    <property type="match status" value="1"/>
</dbReference>
<name>A0A9D1AR87_9FIRM</name>
<dbReference type="InterPro" id="IPR000629">
    <property type="entry name" value="RNA-helicase_DEAD-box_CS"/>
</dbReference>
<evidence type="ECO:0000259" key="15">
    <source>
        <dbReference type="PROSITE" id="PS51195"/>
    </source>
</evidence>
<proteinExistence type="inferred from homology"/>
<dbReference type="PROSITE" id="PS51194">
    <property type="entry name" value="HELICASE_CTER"/>
    <property type="match status" value="1"/>
</dbReference>
<dbReference type="AlphaFoldDB" id="A0A9D1AR87"/>
<evidence type="ECO:0000256" key="4">
    <source>
        <dbReference type="ARBA" id="ARBA00022801"/>
    </source>
</evidence>
<evidence type="ECO:0000256" key="1">
    <source>
        <dbReference type="ARBA" id="ARBA00012552"/>
    </source>
</evidence>
<feature type="compositionally biased region" description="Basic and acidic residues" evidence="12">
    <location>
        <begin position="445"/>
        <end position="458"/>
    </location>
</feature>
<feature type="compositionally biased region" description="Basic and acidic residues" evidence="12">
    <location>
        <begin position="383"/>
        <end position="401"/>
    </location>
</feature>
<dbReference type="SUPFAM" id="SSF52540">
    <property type="entry name" value="P-loop containing nucleoside triphosphate hydrolases"/>
    <property type="match status" value="1"/>
</dbReference>
<evidence type="ECO:0000256" key="6">
    <source>
        <dbReference type="ARBA" id="ARBA00022840"/>
    </source>
</evidence>
<comment type="caution">
    <text evidence="16">The sequence shown here is derived from an EMBL/GenBank/DDBJ whole genome shotgun (WGS) entry which is preliminary data.</text>
</comment>
<feature type="domain" description="Helicase ATP-binding" evidence="13">
    <location>
        <begin position="32"/>
        <end position="207"/>
    </location>
</feature>
<keyword evidence="4 11" id="KW-0378">Hydrolase</keyword>
<dbReference type="InterPro" id="IPR027417">
    <property type="entry name" value="P-loop_NTPase"/>
</dbReference>
<dbReference type="SMART" id="SM00487">
    <property type="entry name" value="DEXDc"/>
    <property type="match status" value="1"/>
</dbReference>
<dbReference type="Pfam" id="PF00271">
    <property type="entry name" value="Helicase_C"/>
    <property type="match status" value="1"/>
</dbReference>
<evidence type="ECO:0000256" key="7">
    <source>
        <dbReference type="ARBA" id="ARBA00038437"/>
    </source>
</evidence>
<evidence type="ECO:0000313" key="16">
    <source>
        <dbReference type="EMBL" id="HIR48143.1"/>
    </source>
</evidence>
<dbReference type="SMART" id="SM00490">
    <property type="entry name" value="HELICc"/>
    <property type="match status" value="1"/>
</dbReference>
<evidence type="ECO:0000256" key="9">
    <source>
        <dbReference type="ARBA" id="ARBA00067932"/>
    </source>
</evidence>
<dbReference type="Proteomes" id="UP000824242">
    <property type="component" value="Unassembled WGS sequence"/>
</dbReference>
<dbReference type="InterPro" id="IPR001650">
    <property type="entry name" value="Helicase_C-like"/>
</dbReference>
<feature type="compositionally biased region" description="Basic residues" evidence="12">
    <location>
        <begin position="486"/>
        <end position="498"/>
    </location>
</feature>
<dbReference type="PROSITE" id="PS51195">
    <property type="entry name" value="Q_MOTIF"/>
    <property type="match status" value="1"/>
</dbReference>
<evidence type="ECO:0000256" key="11">
    <source>
        <dbReference type="RuleBase" id="RU000492"/>
    </source>
</evidence>
<evidence type="ECO:0000256" key="8">
    <source>
        <dbReference type="ARBA" id="ARBA00047984"/>
    </source>
</evidence>
<dbReference type="Gene3D" id="3.40.50.300">
    <property type="entry name" value="P-loop containing nucleotide triphosphate hydrolases"/>
    <property type="match status" value="2"/>
</dbReference>
<dbReference type="InterPro" id="IPR014014">
    <property type="entry name" value="RNA_helicase_DEAD_Q_motif"/>
</dbReference>
<feature type="domain" description="DEAD-box RNA helicase Q" evidence="15">
    <location>
        <begin position="1"/>
        <end position="29"/>
    </location>
</feature>
<dbReference type="PANTHER" id="PTHR47959:SF13">
    <property type="entry name" value="ATP-DEPENDENT RNA HELICASE RHLE"/>
    <property type="match status" value="1"/>
</dbReference>
<feature type="region of interest" description="Disordered" evidence="12">
    <location>
        <begin position="367"/>
        <end position="577"/>
    </location>
</feature>
<feature type="compositionally biased region" description="Polar residues" evidence="12">
    <location>
        <begin position="509"/>
        <end position="519"/>
    </location>
</feature>
<keyword evidence="3 11" id="KW-0547">Nucleotide-binding</keyword>
<dbReference type="InterPro" id="IPR044742">
    <property type="entry name" value="DEAD/DEAH_RhlB"/>
</dbReference>
<reference evidence="16" key="1">
    <citation type="submission" date="2020-10" db="EMBL/GenBank/DDBJ databases">
        <authorList>
            <person name="Gilroy R."/>
        </authorList>
    </citation>
    <scope>NUCLEOTIDE SEQUENCE</scope>
    <source>
        <strain evidence="16">ChiSxjej1B13-7958</strain>
    </source>
</reference>
<dbReference type="GO" id="GO:0005524">
    <property type="term" value="F:ATP binding"/>
    <property type="evidence" value="ECO:0007669"/>
    <property type="project" value="UniProtKB-KW"/>
</dbReference>
<dbReference type="Pfam" id="PF00270">
    <property type="entry name" value="DEAD"/>
    <property type="match status" value="1"/>
</dbReference>
<evidence type="ECO:0000256" key="3">
    <source>
        <dbReference type="ARBA" id="ARBA00022741"/>
    </source>
</evidence>
<dbReference type="CDD" id="cd18787">
    <property type="entry name" value="SF2_C_DEAD"/>
    <property type="match status" value="1"/>
</dbReference>
<dbReference type="InterPro" id="IPR014001">
    <property type="entry name" value="Helicase_ATP-bd"/>
</dbReference>
<feature type="short sequence motif" description="Q motif" evidence="10">
    <location>
        <begin position="1"/>
        <end position="29"/>
    </location>
</feature>
<dbReference type="PANTHER" id="PTHR47959">
    <property type="entry name" value="ATP-DEPENDENT RNA HELICASE RHLE-RELATED"/>
    <property type="match status" value="1"/>
</dbReference>
<organism evidence="16 17">
    <name type="scientific">Candidatus Caccousia avicola</name>
    <dbReference type="NCBI Taxonomy" id="2840721"/>
    <lineage>
        <taxon>Bacteria</taxon>
        <taxon>Bacillati</taxon>
        <taxon>Bacillota</taxon>
        <taxon>Clostridia</taxon>
        <taxon>Eubacteriales</taxon>
        <taxon>Oscillospiraceae</taxon>
        <taxon>Oscillospiraceae incertae sedis</taxon>
        <taxon>Candidatus Caccousia</taxon>
    </lineage>
</organism>
<evidence type="ECO:0000256" key="5">
    <source>
        <dbReference type="ARBA" id="ARBA00022806"/>
    </source>
</evidence>
<dbReference type="EMBL" id="DVGZ01000118">
    <property type="protein sequence ID" value="HIR48143.1"/>
    <property type="molecule type" value="Genomic_DNA"/>
</dbReference>
<feature type="domain" description="Helicase C-terminal" evidence="14">
    <location>
        <begin position="218"/>
        <end position="383"/>
    </location>
</feature>
<gene>
    <name evidence="16" type="ORF">IAB89_10910</name>
</gene>
<reference evidence="16" key="2">
    <citation type="journal article" date="2021" name="PeerJ">
        <title>Extensive microbial diversity within the chicken gut microbiome revealed by metagenomics and culture.</title>
        <authorList>
            <person name="Gilroy R."/>
            <person name="Ravi A."/>
            <person name="Getino M."/>
            <person name="Pursley I."/>
            <person name="Horton D.L."/>
            <person name="Alikhan N.F."/>
            <person name="Baker D."/>
            <person name="Gharbi K."/>
            <person name="Hall N."/>
            <person name="Watson M."/>
            <person name="Adriaenssens E.M."/>
            <person name="Foster-Nyarko E."/>
            <person name="Jarju S."/>
            <person name="Secka A."/>
            <person name="Antonio M."/>
            <person name="Oren A."/>
            <person name="Chaudhuri R.R."/>
            <person name="La Ragione R."/>
            <person name="Hildebrand F."/>
            <person name="Pallen M.J."/>
        </authorList>
    </citation>
    <scope>NUCLEOTIDE SEQUENCE</scope>
    <source>
        <strain evidence="16">ChiSxjej1B13-7958</strain>
    </source>
</reference>
<dbReference type="InterPro" id="IPR050079">
    <property type="entry name" value="DEAD_box_RNA_helicase"/>
</dbReference>
<dbReference type="GO" id="GO:0003723">
    <property type="term" value="F:RNA binding"/>
    <property type="evidence" value="ECO:0007669"/>
    <property type="project" value="UniProtKB-ARBA"/>
</dbReference>
<dbReference type="EC" id="3.6.4.13" evidence="1"/>
<comment type="similarity">
    <text evidence="7 11">Belongs to the DEAD box helicase family.</text>
</comment>
<evidence type="ECO:0000256" key="2">
    <source>
        <dbReference type="ARBA" id="ARBA00022490"/>
    </source>
</evidence>
<evidence type="ECO:0000259" key="13">
    <source>
        <dbReference type="PROSITE" id="PS51192"/>
    </source>
</evidence>
<comment type="catalytic activity">
    <reaction evidence="8">
        <text>ATP + H2O = ADP + phosphate + H(+)</text>
        <dbReference type="Rhea" id="RHEA:13065"/>
        <dbReference type="ChEBI" id="CHEBI:15377"/>
        <dbReference type="ChEBI" id="CHEBI:15378"/>
        <dbReference type="ChEBI" id="CHEBI:30616"/>
        <dbReference type="ChEBI" id="CHEBI:43474"/>
        <dbReference type="ChEBI" id="CHEBI:456216"/>
        <dbReference type="EC" id="3.6.4.13"/>
    </reaction>
</comment>
<dbReference type="InterPro" id="IPR011545">
    <property type="entry name" value="DEAD/DEAH_box_helicase_dom"/>
</dbReference>
<evidence type="ECO:0000313" key="17">
    <source>
        <dbReference type="Proteomes" id="UP000824242"/>
    </source>
</evidence>
<accession>A0A9D1AR87</accession>
<protein>
    <recommendedName>
        <fullName evidence="9">ATP-dependent RNA helicase CshA</fullName>
        <ecNumber evidence="1">3.6.4.13</ecNumber>
    </recommendedName>
</protein>
<sequence>MTFEELHLIPPILNALRQAGYREPTPIQQAAVPPVLEGRDLLGCAQTGTGKTAAFAVPILQILAKRPAPKGKRPIRSLVLTPTRELALQIYENFEVYGKHLGLRTAVVFGGVGQAPQVEALEKGVDVLVATPGRLNDLIGQGYVSLADLEIFVLDEADRMLDMGFIHDVRRVIDKTPEKKQTLLFSATMPPEIQEIADRLLHDMAVVQVAPPATTVEKIRQYVYFVDRENKRKLLAHLLANPELVSVLVFTRTKHGADRVARDLSRAGFSARSIHGDKSQNARQDALAAFKEGRCRVLVATDIAARGIDIYELSHVINFDIPEVPETYVHRIGRTGRAGLDGTAISFCTADERADFEQILRLTKGNMETVEDHPFPQQQTEPTPKEELARIREQRRQEARERRARRNGQKNPAPEKQKAAAPAGQTEKNPPAAPEKNARQGQAPKNRDARQESVRKDAFQAGRNTASQQAGEKNAQGKNTQDKNAPKKNSRRRGRGKKNHQESAEPPQRQYSEQMNVKPSTRHPKKYEYKDNTRLKDDIITYTPDWGSPPSAPRFQPSSSARKKPQDQPLSDKPFRR</sequence>
<feature type="compositionally biased region" description="Polar residues" evidence="12">
    <location>
        <begin position="462"/>
        <end position="479"/>
    </location>
</feature>
<evidence type="ECO:0000259" key="14">
    <source>
        <dbReference type="PROSITE" id="PS51194"/>
    </source>
</evidence>
<dbReference type="PROSITE" id="PS00039">
    <property type="entry name" value="DEAD_ATP_HELICASE"/>
    <property type="match status" value="1"/>
</dbReference>
<evidence type="ECO:0000256" key="10">
    <source>
        <dbReference type="PROSITE-ProRule" id="PRU00552"/>
    </source>
</evidence>
<dbReference type="PROSITE" id="PS51192">
    <property type="entry name" value="HELICASE_ATP_BIND_1"/>
    <property type="match status" value="1"/>
</dbReference>
<dbReference type="GO" id="GO:0005829">
    <property type="term" value="C:cytosol"/>
    <property type="evidence" value="ECO:0007669"/>
    <property type="project" value="TreeGrafter"/>
</dbReference>
<dbReference type="GO" id="GO:0003724">
    <property type="term" value="F:RNA helicase activity"/>
    <property type="evidence" value="ECO:0007669"/>
    <property type="project" value="UniProtKB-EC"/>
</dbReference>